<feature type="signal peptide" evidence="1">
    <location>
        <begin position="1"/>
        <end position="27"/>
    </location>
</feature>
<organism evidence="2 3">
    <name type="scientific">Roseovarius ramblicola</name>
    <dbReference type="NCBI Taxonomy" id="2022336"/>
    <lineage>
        <taxon>Bacteria</taxon>
        <taxon>Pseudomonadati</taxon>
        <taxon>Pseudomonadota</taxon>
        <taxon>Alphaproteobacteria</taxon>
        <taxon>Rhodobacterales</taxon>
        <taxon>Roseobacteraceae</taxon>
        <taxon>Roseovarius</taxon>
    </lineage>
</organism>
<proteinExistence type="predicted"/>
<dbReference type="Proteomes" id="UP001589670">
    <property type="component" value="Unassembled WGS sequence"/>
</dbReference>
<reference evidence="2 3" key="1">
    <citation type="submission" date="2024-09" db="EMBL/GenBank/DDBJ databases">
        <authorList>
            <person name="Sun Q."/>
            <person name="Mori K."/>
        </authorList>
    </citation>
    <scope>NUCLEOTIDE SEQUENCE [LARGE SCALE GENOMIC DNA]</scope>
    <source>
        <strain evidence="2 3">CECT 9424</strain>
    </source>
</reference>
<dbReference type="Gene3D" id="1.10.530.10">
    <property type="match status" value="1"/>
</dbReference>
<sequence>MARNIRHIVIRLTALAWLALGPASAQAGPDTGGRFVGRGPMFDVAATPLIARLTGAPAPRGSLFPGRGTGGLLDGTRARDLLGRGASGTPVRARLRDLIARAEAGAAGYDAVQDGAYALPPRRPTRMSLRNIFGWIDATPGQHHAIGRYQIIPATLRRLVARAGIGPDTRFSPSVQDRLADMLLDDAGLDAVRRGEISRAAFRLNLAKVWAGLPTAKGRSYYHGVAGNRAALSYDSYKSAVDDILGG</sequence>
<keyword evidence="3" id="KW-1185">Reference proteome</keyword>
<evidence type="ECO:0000313" key="2">
    <source>
        <dbReference type="EMBL" id="MFB9151685.1"/>
    </source>
</evidence>
<evidence type="ECO:0000313" key="3">
    <source>
        <dbReference type="Proteomes" id="UP001589670"/>
    </source>
</evidence>
<comment type="caution">
    <text evidence="2">The sequence shown here is derived from an EMBL/GenBank/DDBJ whole genome shotgun (WGS) entry which is preliminary data.</text>
</comment>
<keyword evidence="1" id="KW-0732">Signal</keyword>
<dbReference type="SUPFAM" id="SSF53955">
    <property type="entry name" value="Lysozyme-like"/>
    <property type="match status" value="1"/>
</dbReference>
<dbReference type="InterPro" id="IPR023346">
    <property type="entry name" value="Lysozyme-like_dom_sf"/>
</dbReference>
<name>A0ABV5I6X8_9RHOB</name>
<gene>
    <name evidence="2" type="ORF">ACFFU4_18200</name>
</gene>
<evidence type="ECO:0000256" key="1">
    <source>
        <dbReference type="SAM" id="SignalP"/>
    </source>
</evidence>
<dbReference type="EMBL" id="JBHMEC010000039">
    <property type="protein sequence ID" value="MFB9151685.1"/>
    <property type="molecule type" value="Genomic_DNA"/>
</dbReference>
<accession>A0ABV5I6X8</accession>
<dbReference type="RefSeq" id="WP_377071324.1">
    <property type="nucleotide sequence ID" value="NZ_JBHMEC010000039.1"/>
</dbReference>
<protein>
    <recommendedName>
        <fullName evidence="4">Transglycosylase SLT domain protein</fullName>
    </recommendedName>
</protein>
<feature type="chain" id="PRO_5046908965" description="Transglycosylase SLT domain protein" evidence="1">
    <location>
        <begin position="28"/>
        <end position="247"/>
    </location>
</feature>
<evidence type="ECO:0008006" key="4">
    <source>
        <dbReference type="Google" id="ProtNLM"/>
    </source>
</evidence>